<protein>
    <submittedName>
        <fullName evidence="6">LysR family transcriptional regulator</fullName>
    </submittedName>
</protein>
<dbReference type="GO" id="GO:0003700">
    <property type="term" value="F:DNA-binding transcription factor activity"/>
    <property type="evidence" value="ECO:0007669"/>
    <property type="project" value="InterPro"/>
</dbReference>
<dbReference type="Pfam" id="PF03466">
    <property type="entry name" value="LysR_substrate"/>
    <property type="match status" value="1"/>
</dbReference>
<evidence type="ECO:0000259" key="5">
    <source>
        <dbReference type="PROSITE" id="PS50931"/>
    </source>
</evidence>
<dbReference type="PANTHER" id="PTHR30126:SF2">
    <property type="entry name" value="HTH-TYPE TRANSCRIPTIONAL REGULATOR YJIE"/>
    <property type="match status" value="1"/>
</dbReference>
<dbReference type="FunFam" id="1.10.10.10:FF:000001">
    <property type="entry name" value="LysR family transcriptional regulator"/>
    <property type="match status" value="1"/>
</dbReference>
<dbReference type="SUPFAM" id="SSF53850">
    <property type="entry name" value="Periplasmic binding protein-like II"/>
    <property type="match status" value="1"/>
</dbReference>
<feature type="domain" description="HTH lysR-type" evidence="5">
    <location>
        <begin position="1"/>
        <end position="58"/>
    </location>
</feature>
<dbReference type="CDD" id="cd05466">
    <property type="entry name" value="PBP2_LTTR_substrate"/>
    <property type="match status" value="1"/>
</dbReference>
<keyword evidence="7" id="KW-1185">Reference proteome</keyword>
<evidence type="ECO:0000256" key="1">
    <source>
        <dbReference type="ARBA" id="ARBA00009437"/>
    </source>
</evidence>
<dbReference type="OrthoDB" id="8715249at2"/>
<evidence type="ECO:0000256" key="3">
    <source>
        <dbReference type="ARBA" id="ARBA00023125"/>
    </source>
</evidence>
<dbReference type="EMBL" id="PDEA01000001">
    <property type="protein sequence ID" value="PEH87622.1"/>
    <property type="molecule type" value="Genomic_DNA"/>
</dbReference>
<dbReference type="GeneID" id="80803606"/>
<proteinExistence type="inferred from homology"/>
<name>A0A2A7UQS7_COMTR</name>
<dbReference type="Proteomes" id="UP000220246">
    <property type="component" value="Unassembled WGS sequence"/>
</dbReference>
<accession>A0A2A7UQS7</accession>
<dbReference type="InterPro" id="IPR005119">
    <property type="entry name" value="LysR_subst-bd"/>
</dbReference>
<dbReference type="InterPro" id="IPR000847">
    <property type="entry name" value="LysR_HTH_N"/>
</dbReference>
<dbReference type="GO" id="GO:0000976">
    <property type="term" value="F:transcription cis-regulatory region binding"/>
    <property type="evidence" value="ECO:0007669"/>
    <property type="project" value="TreeGrafter"/>
</dbReference>
<comment type="caution">
    <text evidence="6">The sequence shown here is derived from an EMBL/GenBank/DDBJ whole genome shotgun (WGS) entry which is preliminary data.</text>
</comment>
<organism evidence="6 7">
    <name type="scientific">Comamonas terrigena</name>
    <dbReference type="NCBI Taxonomy" id="32013"/>
    <lineage>
        <taxon>Bacteria</taxon>
        <taxon>Pseudomonadati</taxon>
        <taxon>Pseudomonadota</taxon>
        <taxon>Betaproteobacteria</taxon>
        <taxon>Burkholderiales</taxon>
        <taxon>Comamonadaceae</taxon>
        <taxon>Comamonas</taxon>
    </lineage>
</organism>
<dbReference type="SUPFAM" id="SSF46785">
    <property type="entry name" value="Winged helix' DNA-binding domain"/>
    <property type="match status" value="1"/>
</dbReference>
<evidence type="ECO:0000313" key="7">
    <source>
        <dbReference type="Proteomes" id="UP000220246"/>
    </source>
</evidence>
<comment type="similarity">
    <text evidence="1">Belongs to the LysR transcriptional regulatory family.</text>
</comment>
<dbReference type="STRING" id="1219032.GCA_001515545_02391"/>
<dbReference type="Gene3D" id="3.40.190.10">
    <property type="entry name" value="Periplasmic binding protein-like II"/>
    <property type="match status" value="3"/>
</dbReference>
<keyword evidence="3" id="KW-0238">DNA-binding</keyword>
<keyword evidence="4" id="KW-0804">Transcription</keyword>
<dbReference type="RefSeq" id="WP_066538170.1">
    <property type="nucleotide sequence ID" value="NZ_DALZSI010000057.1"/>
</dbReference>
<evidence type="ECO:0000313" key="6">
    <source>
        <dbReference type="EMBL" id="PEH87622.1"/>
    </source>
</evidence>
<dbReference type="PROSITE" id="PS50931">
    <property type="entry name" value="HTH_LYSR"/>
    <property type="match status" value="1"/>
</dbReference>
<sequence>MQLKWLEDFVALAQERSFTRAAELRHVTHPAFGRRIRALEAWAGTPLVEREGSPVRLTPAGEVFLDSAEQIVRTLEQSQEELRAAAGRQAHTITLATGRTLARTVVADWLMQLQPVLNQHELVVRTTSMQQAALMLEQGQADFSLLYHHPTLAPGLDTRQFHYLHVASDKLVPVARADATGTARYRFERGTPVPYLAYARALALGRLVEDHLANHRQAPRLQRLVECDSADAVHEYALKGLGVAWLPWSMVHADCRDGRLAVAGGAALEIRFDVRIYRPKRRLSPSAEDFWQALQPA</sequence>
<dbReference type="Pfam" id="PF00126">
    <property type="entry name" value="HTH_1"/>
    <property type="match status" value="1"/>
</dbReference>
<evidence type="ECO:0000256" key="2">
    <source>
        <dbReference type="ARBA" id="ARBA00023015"/>
    </source>
</evidence>
<gene>
    <name evidence="6" type="ORF">CRM82_02485</name>
</gene>
<dbReference type="Gene3D" id="1.10.10.10">
    <property type="entry name" value="Winged helix-like DNA-binding domain superfamily/Winged helix DNA-binding domain"/>
    <property type="match status" value="1"/>
</dbReference>
<dbReference type="AlphaFoldDB" id="A0A2A7UQS7"/>
<dbReference type="InterPro" id="IPR036390">
    <property type="entry name" value="WH_DNA-bd_sf"/>
</dbReference>
<dbReference type="PANTHER" id="PTHR30126">
    <property type="entry name" value="HTH-TYPE TRANSCRIPTIONAL REGULATOR"/>
    <property type="match status" value="1"/>
</dbReference>
<evidence type="ECO:0000256" key="4">
    <source>
        <dbReference type="ARBA" id="ARBA00023163"/>
    </source>
</evidence>
<reference evidence="7" key="1">
    <citation type="submission" date="2017-09" db="EMBL/GenBank/DDBJ databases">
        <title>FDA dAtabase for Regulatory Grade micrObial Sequences (FDA-ARGOS): Supporting development and validation of Infectious Disease Dx tests.</title>
        <authorList>
            <person name="Minogue T."/>
            <person name="Wolcott M."/>
            <person name="Wasieloski L."/>
            <person name="Aguilar W."/>
            <person name="Moore D."/>
            <person name="Tallon L."/>
            <person name="Sadzewicz L."/>
            <person name="Ott S."/>
            <person name="Zhao X."/>
            <person name="Nagaraj S."/>
            <person name="Vavikolanu K."/>
            <person name="Aluvathingal J."/>
            <person name="Nadendla S."/>
            <person name="Sichtig H."/>
        </authorList>
    </citation>
    <scope>NUCLEOTIDE SEQUENCE [LARGE SCALE GENOMIC DNA]</scope>
    <source>
        <strain evidence="7">FDAARGOS_394</strain>
    </source>
</reference>
<dbReference type="InterPro" id="IPR036388">
    <property type="entry name" value="WH-like_DNA-bd_sf"/>
</dbReference>
<keyword evidence="2" id="KW-0805">Transcription regulation</keyword>